<evidence type="ECO:0000256" key="3">
    <source>
        <dbReference type="ARBA" id="ARBA00022801"/>
    </source>
</evidence>
<dbReference type="InterPro" id="IPR043504">
    <property type="entry name" value="Peptidase_S1_PA_chymotrypsin"/>
</dbReference>
<evidence type="ECO:0000256" key="1">
    <source>
        <dbReference type="ARBA" id="ARBA00007664"/>
    </source>
</evidence>
<dbReference type="Proteomes" id="UP000671828">
    <property type="component" value="Chromosome"/>
</dbReference>
<dbReference type="Proteomes" id="UP001195724">
    <property type="component" value="Unassembled WGS sequence"/>
</dbReference>
<keyword evidence="10" id="KW-1185">Reference proteome</keyword>
<proteinExistence type="inferred from homology"/>
<evidence type="ECO:0000313" key="9">
    <source>
        <dbReference type="Proteomes" id="UP000671828"/>
    </source>
</evidence>
<dbReference type="InterPro" id="IPR018114">
    <property type="entry name" value="TRYPSIN_HIS"/>
</dbReference>
<dbReference type="EMBL" id="JAFBCL010000001">
    <property type="protein sequence ID" value="MBM7815090.1"/>
    <property type="molecule type" value="Genomic_DNA"/>
</dbReference>
<dbReference type="GO" id="GO:0006508">
    <property type="term" value="P:proteolysis"/>
    <property type="evidence" value="ECO:0007669"/>
    <property type="project" value="UniProtKB-KW"/>
</dbReference>
<gene>
    <name evidence="8" type="ORF">J7S33_31215</name>
    <name evidence="7" type="ORF">JOE68_005955</name>
</gene>
<evidence type="ECO:0000256" key="4">
    <source>
        <dbReference type="ARBA" id="ARBA00022825"/>
    </source>
</evidence>
<dbReference type="InterPro" id="IPR001254">
    <property type="entry name" value="Trypsin_dom"/>
</dbReference>
<dbReference type="Gene3D" id="2.40.10.10">
    <property type="entry name" value="Trypsin-like serine proteases"/>
    <property type="match status" value="2"/>
</dbReference>
<dbReference type="EMBL" id="CP072788">
    <property type="protein sequence ID" value="QTR03341.1"/>
    <property type="molecule type" value="Genomic_DNA"/>
</dbReference>
<dbReference type="EC" id="3.4.21.-" evidence="8"/>
<dbReference type="GO" id="GO:0004252">
    <property type="term" value="F:serine-type endopeptidase activity"/>
    <property type="evidence" value="ECO:0007669"/>
    <property type="project" value="InterPro"/>
</dbReference>
<dbReference type="RefSeq" id="WP_204845656.1">
    <property type="nucleotide sequence ID" value="NZ_JAFBCL010000001.1"/>
</dbReference>
<keyword evidence="4" id="KW-0720">Serine protease</keyword>
<dbReference type="AlphaFoldDB" id="A0A8T8HY49"/>
<dbReference type="Pfam" id="PF00089">
    <property type="entry name" value="Trypsin"/>
    <property type="match status" value="1"/>
</dbReference>
<dbReference type="SUPFAM" id="SSF50494">
    <property type="entry name" value="Trypsin-like serine proteases"/>
    <property type="match status" value="1"/>
</dbReference>
<dbReference type="InterPro" id="IPR009003">
    <property type="entry name" value="Peptidase_S1_PA"/>
</dbReference>
<name>A0A8T8HY49_9PSEU</name>
<sequence length="390" mass="40426">MLAALAVIGPGTASAAPGGGSGIGPDEGAGPSSAAVQARMLAQRPYVDAASRIEGAAHDAAGFAGVAVRDDRVVVWWKGDPPARVAEEVGRSRVRVEVRPAAHSWAELRVAADRVAARMKADPASPVHMVRVPVDGSRVVALVDRDVTDVSPAESGVPVEVVRHQRLHPAAGPATRYNDGWNGDAHGPFAGGGAIVNRENGTRCTAGFGVRDGSGARFLLTAGHCGRVGRGWDNGNRSRFIGDARAEHAAHDLLLVAANSSDRMWDGGATANSFTKRVSGWDRAVAGAMVCQSGSTSGALCGVRNSDDFVHSYCDTDAYGNYECYSDLVYAYAEDRTRTVCRGGDSGGPVFTPAGTGVVRAVGTLSGCGGWALLYQDFHTATRDLGITTG</sequence>
<reference evidence="7 10" key="1">
    <citation type="submission" date="2021-01" db="EMBL/GenBank/DDBJ databases">
        <title>Sequencing the genomes of 1000 actinobacteria strains.</title>
        <authorList>
            <person name="Klenk H.-P."/>
        </authorList>
    </citation>
    <scope>NUCLEOTIDE SEQUENCE [LARGE SCALE GENOMIC DNA]</scope>
    <source>
        <strain evidence="7 10">DSM 44581</strain>
    </source>
</reference>
<dbReference type="PROSITE" id="PS00134">
    <property type="entry name" value="TRYPSIN_HIS"/>
    <property type="match status" value="1"/>
</dbReference>
<keyword evidence="2 8" id="KW-0645">Protease</keyword>
<evidence type="ECO:0000313" key="7">
    <source>
        <dbReference type="EMBL" id="MBM7815090.1"/>
    </source>
</evidence>
<accession>A0A8T8HY49</accession>
<protein>
    <submittedName>
        <fullName evidence="8">Trypsin-like serine protease</fullName>
        <ecNumber evidence="8">3.4.21.-</ecNumber>
    </submittedName>
</protein>
<comment type="similarity">
    <text evidence="1">Belongs to the peptidase S1 family.</text>
</comment>
<keyword evidence="5" id="KW-1015">Disulfide bond</keyword>
<feature type="domain" description="Peptidase S1" evidence="6">
    <location>
        <begin position="216"/>
        <end position="362"/>
    </location>
</feature>
<evidence type="ECO:0000256" key="2">
    <source>
        <dbReference type="ARBA" id="ARBA00022670"/>
    </source>
</evidence>
<evidence type="ECO:0000256" key="5">
    <source>
        <dbReference type="ARBA" id="ARBA00023157"/>
    </source>
</evidence>
<dbReference type="PRINTS" id="PR00861">
    <property type="entry name" value="ALYTICPTASE"/>
</dbReference>
<evidence type="ECO:0000259" key="6">
    <source>
        <dbReference type="Pfam" id="PF00089"/>
    </source>
</evidence>
<dbReference type="InterPro" id="IPR001316">
    <property type="entry name" value="Pept_S1A_streptogrisin"/>
</dbReference>
<keyword evidence="3 8" id="KW-0378">Hydrolase</keyword>
<evidence type="ECO:0000313" key="10">
    <source>
        <dbReference type="Proteomes" id="UP001195724"/>
    </source>
</evidence>
<evidence type="ECO:0000313" key="8">
    <source>
        <dbReference type="EMBL" id="QTR03341.1"/>
    </source>
</evidence>
<dbReference type="CDD" id="cd21112">
    <property type="entry name" value="alphaLP-like"/>
    <property type="match status" value="1"/>
</dbReference>
<reference evidence="8" key="2">
    <citation type="submission" date="2021-04" db="EMBL/GenBank/DDBJ databases">
        <title>Saccharothrix algeriensis WGS.</title>
        <authorList>
            <person name="Stuskova K."/>
            <person name="Hakalova E."/>
            <person name="Tebbal A.B."/>
            <person name="Eichmeier A."/>
        </authorList>
    </citation>
    <scope>NUCLEOTIDE SEQUENCE</scope>
    <source>
        <strain evidence="8">NRRL B-24137</strain>
    </source>
</reference>
<organism evidence="8 9">
    <name type="scientific">Saccharothrix algeriensis</name>
    <dbReference type="NCBI Taxonomy" id="173560"/>
    <lineage>
        <taxon>Bacteria</taxon>
        <taxon>Bacillati</taxon>
        <taxon>Actinomycetota</taxon>
        <taxon>Actinomycetes</taxon>
        <taxon>Pseudonocardiales</taxon>
        <taxon>Pseudonocardiaceae</taxon>
        <taxon>Saccharothrix</taxon>
    </lineage>
</organism>